<dbReference type="PANTHER" id="PTHR28094">
    <property type="entry name" value="MEIOTICALLY UP-REGULATED GENE 113 PROTEIN"/>
    <property type="match status" value="1"/>
</dbReference>
<organism evidence="2 3">
    <name type="scientific">Armillaria luteobubalina</name>
    <dbReference type="NCBI Taxonomy" id="153913"/>
    <lineage>
        <taxon>Eukaryota</taxon>
        <taxon>Fungi</taxon>
        <taxon>Dikarya</taxon>
        <taxon>Basidiomycota</taxon>
        <taxon>Agaricomycotina</taxon>
        <taxon>Agaricomycetes</taxon>
        <taxon>Agaricomycetidae</taxon>
        <taxon>Agaricales</taxon>
        <taxon>Marasmiineae</taxon>
        <taxon>Physalacriaceae</taxon>
        <taxon>Armillaria</taxon>
    </lineage>
</organism>
<reference evidence="2" key="1">
    <citation type="submission" date="2023-06" db="EMBL/GenBank/DDBJ databases">
        <authorList>
            <consortium name="Lawrence Berkeley National Laboratory"/>
            <person name="Ahrendt S."/>
            <person name="Sahu N."/>
            <person name="Indic B."/>
            <person name="Wong-Bajracharya J."/>
            <person name="Merenyi Z."/>
            <person name="Ke H.-M."/>
            <person name="Monk M."/>
            <person name="Kocsube S."/>
            <person name="Drula E."/>
            <person name="Lipzen A."/>
            <person name="Balint B."/>
            <person name="Henrissat B."/>
            <person name="Andreopoulos B."/>
            <person name="Martin F.M."/>
            <person name="Harder C.B."/>
            <person name="Rigling D."/>
            <person name="Ford K.L."/>
            <person name="Foster G.D."/>
            <person name="Pangilinan J."/>
            <person name="Papanicolaou A."/>
            <person name="Barry K."/>
            <person name="LaButti K."/>
            <person name="Viragh M."/>
            <person name="Koriabine M."/>
            <person name="Yan M."/>
            <person name="Riley R."/>
            <person name="Champramary S."/>
            <person name="Plett K.L."/>
            <person name="Tsai I.J."/>
            <person name="Slot J."/>
            <person name="Sipos G."/>
            <person name="Plett J."/>
            <person name="Nagy L.G."/>
            <person name="Grigoriev I.V."/>
        </authorList>
    </citation>
    <scope>NUCLEOTIDE SEQUENCE</scope>
    <source>
        <strain evidence="2">HWK02</strain>
    </source>
</reference>
<dbReference type="Proteomes" id="UP001175228">
    <property type="component" value="Unassembled WGS sequence"/>
</dbReference>
<evidence type="ECO:0000313" key="2">
    <source>
        <dbReference type="EMBL" id="KAK0477176.1"/>
    </source>
</evidence>
<sequence length="206" mass="22867">MEKARSQSDVEGYIYTFEIRDPDDNKTVQLKVGHAVNVVKRLNEWGKQCGSKEQVLRGFYPGSVGDGGDETSLMTGCVILLEGGNEDVWCHRLERLIHLELADLAVNAAYLQPGWKPFLKGKGKGLAKRKAGPGNIGNPVTSPKKRGGGMGHGNGRQGQPCKDCDTIHTEIFEFQRILSGPYKGREWDCVMKKVIEDWGAFVRMYV</sequence>
<protein>
    <submittedName>
        <fullName evidence="2">Uncharacterized protein</fullName>
    </submittedName>
</protein>
<proteinExistence type="predicted"/>
<evidence type="ECO:0000256" key="1">
    <source>
        <dbReference type="SAM" id="MobiDB-lite"/>
    </source>
</evidence>
<dbReference type="EMBL" id="JAUEPU010000113">
    <property type="protein sequence ID" value="KAK0477176.1"/>
    <property type="molecule type" value="Genomic_DNA"/>
</dbReference>
<feature type="region of interest" description="Disordered" evidence="1">
    <location>
        <begin position="127"/>
        <end position="159"/>
    </location>
</feature>
<dbReference type="PANTHER" id="PTHR28094:SF1">
    <property type="entry name" value="MEIOTICALLY UP-REGULATED GENE 113 PROTEIN"/>
    <property type="match status" value="1"/>
</dbReference>
<gene>
    <name evidence="2" type="ORF">EDD18DRAFT_1087935</name>
</gene>
<dbReference type="InterPro" id="IPR053006">
    <property type="entry name" value="Meiosis_regulatory"/>
</dbReference>
<accession>A0AA39TB27</accession>
<evidence type="ECO:0000313" key="3">
    <source>
        <dbReference type="Proteomes" id="UP001175228"/>
    </source>
</evidence>
<name>A0AA39TB27_9AGAR</name>
<keyword evidence="3" id="KW-1185">Reference proteome</keyword>
<dbReference type="Pfam" id="PF13455">
    <property type="entry name" value="MUG113"/>
    <property type="match status" value="1"/>
</dbReference>
<comment type="caution">
    <text evidence="2">The sequence shown here is derived from an EMBL/GenBank/DDBJ whole genome shotgun (WGS) entry which is preliminary data.</text>
</comment>
<dbReference type="AlphaFoldDB" id="A0AA39TB27"/>